<feature type="domain" description="DUF5641" evidence="2">
    <location>
        <begin position="848"/>
        <end position="956"/>
    </location>
</feature>
<evidence type="ECO:0000256" key="1">
    <source>
        <dbReference type="SAM" id="MobiDB-lite"/>
    </source>
</evidence>
<name>A0AA47NYY5_MERPO</name>
<dbReference type="PANTHER" id="PTHR47331">
    <property type="entry name" value="PHD-TYPE DOMAIN-CONTAINING PROTEIN"/>
    <property type="match status" value="1"/>
</dbReference>
<evidence type="ECO:0000313" key="3">
    <source>
        <dbReference type="EMBL" id="KAK0142370.1"/>
    </source>
</evidence>
<dbReference type="PANTHER" id="PTHR47331:SF5">
    <property type="entry name" value="RIBONUCLEASE H"/>
    <property type="match status" value="1"/>
</dbReference>
<evidence type="ECO:0000259" key="2">
    <source>
        <dbReference type="Pfam" id="PF18701"/>
    </source>
</evidence>
<reference evidence="3" key="1">
    <citation type="journal article" date="2023" name="Front. Mar. Sci.">
        <title>A new Merluccius polli reference genome to investigate the effects of global change in West African waters.</title>
        <authorList>
            <person name="Mateo J.L."/>
            <person name="Blanco-Fernandez C."/>
            <person name="Garcia-Vazquez E."/>
            <person name="Machado-Schiaffino G."/>
        </authorList>
    </citation>
    <scope>NUCLEOTIDE SEQUENCE</scope>
    <source>
        <strain evidence="3">C29</strain>
        <tissue evidence="3">Fin</tissue>
    </source>
</reference>
<dbReference type="InterPro" id="IPR008042">
    <property type="entry name" value="Retrotrans_Pao"/>
</dbReference>
<dbReference type="Gene3D" id="3.30.420.10">
    <property type="entry name" value="Ribonuclease H-like superfamily/Ribonuclease H"/>
    <property type="match status" value="1"/>
</dbReference>
<proteinExistence type="predicted"/>
<dbReference type="Pfam" id="PF05380">
    <property type="entry name" value="Peptidase_A17"/>
    <property type="match status" value="1"/>
</dbReference>
<dbReference type="Proteomes" id="UP001174136">
    <property type="component" value="Unassembled WGS sequence"/>
</dbReference>
<dbReference type="GO" id="GO:0003676">
    <property type="term" value="F:nucleic acid binding"/>
    <property type="evidence" value="ECO:0007669"/>
    <property type="project" value="InterPro"/>
</dbReference>
<dbReference type="InterPro" id="IPR040676">
    <property type="entry name" value="DUF5641"/>
</dbReference>
<protein>
    <recommendedName>
        <fullName evidence="2">DUF5641 domain-containing protein</fullName>
    </recommendedName>
</protein>
<keyword evidence="4" id="KW-1185">Reference proteome</keyword>
<feature type="compositionally biased region" description="Polar residues" evidence="1">
    <location>
        <begin position="1"/>
        <end position="13"/>
    </location>
</feature>
<dbReference type="InterPro" id="IPR036397">
    <property type="entry name" value="RNaseH_sf"/>
</dbReference>
<comment type="caution">
    <text evidence="3">The sequence shown here is derived from an EMBL/GenBank/DDBJ whole genome shotgun (WGS) entry which is preliminary data.</text>
</comment>
<dbReference type="Pfam" id="PF18701">
    <property type="entry name" value="DUF5641"/>
    <property type="match status" value="1"/>
</dbReference>
<accession>A0AA47NYY5</accession>
<evidence type="ECO:0000313" key="4">
    <source>
        <dbReference type="Proteomes" id="UP001174136"/>
    </source>
</evidence>
<gene>
    <name evidence="3" type="ORF">N1851_019891</name>
</gene>
<dbReference type="AlphaFoldDB" id="A0AA47NYY5"/>
<organism evidence="3 4">
    <name type="scientific">Merluccius polli</name>
    <name type="common">Benguela hake</name>
    <name type="synonym">Merluccius cadenati</name>
    <dbReference type="NCBI Taxonomy" id="89951"/>
    <lineage>
        <taxon>Eukaryota</taxon>
        <taxon>Metazoa</taxon>
        <taxon>Chordata</taxon>
        <taxon>Craniata</taxon>
        <taxon>Vertebrata</taxon>
        <taxon>Euteleostomi</taxon>
        <taxon>Actinopterygii</taxon>
        <taxon>Neopterygii</taxon>
        <taxon>Teleostei</taxon>
        <taxon>Neoteleostei</taxon>
        <taxon>Acanthomorphata</taxon>
        <taxon>Zeiogadaria</taxon>
        <taxon>Gadariae</taxon>
        <taxon>Gadiformes</taxon>
        <taxon>Gadoidei</taxon>
        <taxon>Merlucciidae</taxon>
        <taxon>Merluccius</taxon>
    </lineage>
</organism>
<dbReference type="EMBL" id="JAOPHQ010003697">
    <property type="protein sequence ID" value="KAK0142370.1"/>
    <property type="molecule type" value="Genomic_DNA"/>
</dbReference>
<sequence>MTTYSAVNGSKDSTAPKKVNSSFPSSNPVPCMFCGERHSIHKCQKLSSKPTEEKRRFILDNNLFFGCLRRGHNAKDCRNKSTCGICKKPHPTPLHEDRSGVADTSSSHALQAEANTSSLSCCVGRGDGGSTSMIVPVWISSTTNPEKETLVYALLDTQSSNTFVDQDVCGKLGVVSEPVKDFIPLERSHIPTPETTKRWKHLNRIAQEIPELFECEVGLLIGYDCSRALAPRQVITGRDDEPYGIKTDLGWSIVGNSSWVVKSTEVTGLCHRVSVKEIPPLTPATVIRALEADFKDTNVGEKSISQDDIQFMHLLNERILQNADGHLEMPLPFKTRPHLPENKRLALVRLRQLKGKFEKNPKFKADYVKFMAGVFKDGDAERAENQPKEGNVWYIPHQGVYHPRKPEKIRVVFDCSAKYEGTVLNDHLLTGPDLTNGLTGVLCRFRNHPIAVICDVEKIFHRFHVSAEDRDYLRILQAKNEKEYPAAANFIKNNFYVDDGLISVESVDTAIKLVREAQTVCANGSLHLHKFISNSRDVLESIPDSERASGVQDWSVNSDTFSFKVTLDEKPATRRGILSTVASVFDPLGFLAPFLLLGKKILQEMCQKGIGWDEQLPTELEPRWESWLKDLENLHEFQIPRCFIPETLGKVKRTELHHFSDASCQGYGQCSYIRVVTEDKVMVEDPEVRTTQVLQTKVVVEDRFLERLERFSKWHTTLNVVARIQKLAKRTNTAELINTYLAGKHCDFTMNVPDASHMGGVWERQIRTVRSVLSSVLSKCTGRLDDASLRTFFYEAMSIVNSRPLTTDNIGDPKSLEPLTPNHLLTMKSSVPLPPPGKFVVEDVYARKRWRRVQYLMEQFWGRWRKEKEYLANITLRQRWHSSRRNVKIGDIVILKEEEIPRNEWRLGRVLDVCEDADGLVRKATVQMGNRKLGNEGQRLTSLSIFERPIHKLVVLVESN</sequence>
<feature type="region of interest" description="Disordered" evidence="1">
    <location>
        <begin position="1"/>
        <end position="24"/>
    </location>
</feature>